<dbReference type="Proteomes" id="UP001165083">
    <property type="component" value="Unassembled WGS sequence"/>
</dbReference>
<comment type="caution">
    <text evidence="1">The sequence shown here is derived from an EMBL/GenBank/DDBJ whole genome shotgun (WGS) entry which is preliminary data.</text>
</comment>
<evidence type="ECO:0000313" key="2">
    <source>
        <dbReference type="Proteomes" id="UP001165083"/>
    </source>
</evidence>
<dbReference type="EMBL" id="BSXW01000708">
    <property type="protein sequence ID" value="GMF28323.1"/>
    <property type="molecule type" value="Genomic_DNA"/>
</dbReference>
<reference evidence="1" key="1">
    <citation type="submission" date="2023-04" db="EMBL/GenBank/DDBJ databases">
        <title>Phytophthora lilii NBRC 32176.</title>
        <authorList>
            <person name="Ichikawa N."/>
            <person name="Sato H."/>
            <person name="Tonouchi N."/>
        </authorList>
    </citation>
    <scope>NUCLEOTIDE SEQUENCE</scope>
    <source>
        <strain evidence="1">NBRC 32176</strain>
    </source>
</reference>
<protein>
    <submittedName>
        <fullName evidence="1">Unnamed protein product</fullName>
    </submittedName>
</protein>
<evidence type="ECO:0000313" key="1">
    <source>
        <dbReference type="EMBL" id="GMF28323.1"/>
    </source>
</evidence>
<sequence length="139" mass="15097">MIWPIYYPVITTNARSSFPVPLTPSSASFVPDGRRSARHLSFPRQIRFLFMVKSYPIPNPIIPTTTRPHNIILTSFLVYSPSQLSLVPDQSKSWPDDDHPGSGAHITGACSASAALNLAPRGPVETANMPSCLNPSPVS</sequence>
<accession>A0A9W6U8H4</accession>
<proteinExistence type="predicted"/>
<keyword evidence="2" id="KW-1185">Reference proteome</keyword>
<organism evidence="1 2">
    <name type="scientific">Phytophthora lilii</name>
    <dbReference type="NCBI Taxonomy" id="2077276"/>
    <lineage>
        <taxon>Eukaryota</taxon>
        <taxon>Sar</taxon>
        <taxon>Stramenopiles</taxon>
        <taxon>Oomycota</taxon>
        <taxon>Peronosporomycetes</taxon>
        <taxon>Peronosporales</taxon>
        <taxon>Peronosporaceae</taxon>
        <taxon>Phytophthora</taxon>
    </lineage>
</organism>
<name>A0A9W6U8H4_9STRA</name>
<gene>
    <name evidence="1" type="ORF">Plil01_001192000</name>
</gene>
<dbReference type="AlphaFoldDB" id="A0A9W6U8H4"/>